<dbReference type="GeneID" id="20318797"/>
<evidence type="ECO:0000313" key="1">
    <source>
        <dbReference type="EMBL" id="KER28570.1"/>
    </source>
</evidence>
<name>A0A074ZZ22_OPIVI</name>
<dbReference type="Proteomes" id="UP000054324">
    <property type="component" value="Unassembled WGS sequence"/>
</dbReference>
<keyword evidence="2" id="KW-1185">Reference proteome</keyword>
<dbReference type="CTD" id="20318797"/>
<sequence>MTTSGYGEKVQNEIKLHWLSPKSMGYYAWVDQGYGNGGGTIIRRIWPFCHPHSKARLGVRVPPA</sequence>
<gene>
    <name evidence="1" type="ORF">T265_04615</name>
</gene>
<dbReference type="AlphaFoldDB" id="A0A074ZZ22"/>
<dbReference type="RefSeq" id="XP_009167661.1">
    <property type="nucleotide sequence ID" value="XM_009169397.1"/>
</dbReference>
<proteinExistence type="predicted"/>
<reference evidence="1 2" key="1">
    <citation type="submission" date="2013-11" db="EMBL/GenBank/DDBJ databases">
        <title>Opisthorchis viverrini - life in the bile duct.</title>
        <authorList>
            <person name="Young N.D."/>
            <person name="Nagarajan N."/>
            <person name="Lin S.J."/>
            <person name="Korhonen P.K."/>
            <person name="Jex A.R."/>
            <person name="Hall R.S."/>
            <person name="Safavi-Hemami H."/>
            <person name="Kaewkong W."/>
            <person name="Bertrand D."/>
            <person name="Gao S."/>
            <person name="Seet Q."/>
            <person name="Wongkham S."/>
            <person name="Teh B.T."/>
            <person name="Wongkham C."/>
            <person name="Intapan P.M."/>
            <person name="Maleewong W."/>
            <person name="Yang X."/>
            <person name="Hu M."/>
            <person name="Wang Z."/>
            <person name="Hofmann A."/>
            <person name="Sternberg P.W."/>
            <person name="Tan P."/>
            <person name="Wang J."/>
            <person name="Gasser R.B."/>
        </authorList>
    </citation>
    <scope>NUCLEOTIDE SEQUENCE [LARGE SCALE GENOMIC DNA]</scope>
</reference>
<dbReference type="KEGG" id="ovi:T265_04615"/>
<evidence type="ECO:0000313" key="2">
    <source>
        <dbReference type="Proteomes" id="UP000054324"/>
    </source>
</evidence>
<dbReference type="EMBL" id="KL596696">
    <property type="protein sequence ID" value="KER28570.1"/>
    <property type="molecule type" value="Genomic_DNA"/>
</dbReference>
<accession>A0A074ZZ22</accession>
<organism evidence="1 2">
    <name type="scientific">Opisthorchis viverrini</name>
    <name type="common">Southeast Asian liver fluke</name>
    <dbReference type="NCBI Taxonomy" id="6198"/>
    <lineage>
        <taxon>Eukaryota</taxon>
        <taxon>Metazoa</taxon>
        <taxon>Spiralia</taxon>
        <taxon>Lophotrochozoa</taxon>
        <taxon>Platyhelminthes</taxon>
        <taxon>Trematoda</taxon>
        <taxon>Digenea</taxon>
        <taxon>Opisthorchiida</taxon>
        <taxon>Opisthorchiata</taxon>
        <taxon>Opisthorchiidae</taxon>
        <taxon>Opisthorchis</taxon>
    </lineage>
</organism>
<protein>
    <submittedName>
        <fullName evidence="1">Uncharacterized protein</fullName>
    </submittedName>
</protein>